<name>A0A6A6CN25_ZASCE</name>
<evidence type="ECO:0000313" key="9">
    <source>
        <dbReference type="Proteomes" id="UP000799537"/>
    </source>
</evidence>
<keyword evidence="9" id="KW-1185">Reference proteome</keyword>
<comment type="subcellular location">
    <subcellularLocation>
        <location evidence="1">Membrane</location>
        <topology evidence="1">Multi-pass membrane protein</topology>
    </subcellularLocation>
</comment>
<keyword evidence="5 7" id="KW-0472">Membrane</keyword>
<dbReference type="Gene3D" id="1.20.1250.20">
    <property type="entry name" value="MFS general substrate transporter like domains"/>
    <property type="match status" value="2"/>
</dbReference>
<proteinExistence type="predicted"/>
<feature type="compositionally biased region" description="Polar residues" evidence="6">
    <location>
        <begin position="11"/>
        <end position="23"/>
    </location>
</feature>
<dbReference type="Proteomes" id="UP000799537">
    <property type="component" value="Unassembled WGS sequence"/>
</dbReference>
<feature type="transmembrane region" description="Helical" evidence="7">
    <location>
        <begin position="451"/>
        <end position="473"/>
    </location>
</feature>
<keyword evidence="2" id="KW-0813">Transport</keyword>
<keyword evidence="3 7" id="KW-0812">Transmembrane</keyword>
<evidence type="ECO:0008006" key="10">
    <source>
        <dbReference type="Google" id="ProtNLM"/>
    </source>
</evidence>
<dbReference type="Pfam" id="PF06609">
    <property type="entry name" value="TRI12"/>
    <property type="match status" value="1"/>
</dbReference>
<dbReference type="InterPro" id="IPR010573">
    <property type="entry name" value="MFS_Str1/Tri12-like"/>
</dbReference>
<dbReference type="OrthoDB" id="4078873at2759"/>
<feature type="transmembrane region" description="Helical" evidence="7">
    <location>
        <begin position="560"/>
        <end position="578"/>
    </location>
</feature>
<feature type="transmembrane region" description="Helical" evidence="7">
    <location>
        <begin position="346"/>
        <end position="367"/>
    </location>
</feature>
<protein>
    <recommendedName>
        <fullName evidence="10">Major facilitator superfamily (MFS) profile domain-containing protein</fullName>
    </recommendedName>
</protein>
<evidence type="ECO:0000313" key="8">
    <source>
        <dbReference type="EMBL" id="KAF2167169.1"/>
    </source>
</evidence>
<dbReference type="EMBL" id="ML993594">
    <property type="protein sequence ID" value="KAF2167169.1"/>
    <property type="molecule type" value="Genomic_DNA"/>
</dbReference>
<feature type="transmembrane region" description="Helical" evidence="7">
    <location>
        <begin position="420"/>
        <end position="439"/>
    </location>
</feature>
<feature type="region of interest" description="Disordered" evidence="6">
    <location>
        <begin position="1"/>
        <end position="29"/>
    </location>
</feature>
<evidence type="ECO:0000256" key="6">
    <source>
        <dbReference type="SAM" id="MobiDB-lite"/>
    </source>
</evidence>
<dbReference type="GO" id="GO:0005886">
    <property type="term" value="C:plasma membrane"/>
    <property type="evidence" value="ECO:0007669"/>
    <property type="project" value="TreeGrafter"/>
</dbReference>
<dbReference type="PANTHER" id="PTHR23501">
    <property type="entry name" value="MAJOR FACILITATOR SUPERFAMILY"/>
    <property type="match status" value="1"/>
</dbReference>
<feature type="transmembrane region" description="Helical" evidence="7">
    <location>
        <begin position="313"/>
        <end position="334"/>
    </location>
</feature>
<organism evidence="8 9">
    <name type="scientific">Zasmidium cellare ATCC 36951</name>
    <dbReference type="NCBI Taxonomy" id="1080233"/>
    <lineage>
        <taxon>Eukaryota</taxon>
        <taxon>Fungi</taxon>
        <taxon>Dikarya</taxon>
        <taxon>Ascomycota</taxon>
        <taxon>Pezizomycotina</taxon>
        <taxon>Dothideomycetes</taxon>
        <taxon>Dothideomycetidae</taxon>
        <taxon>Mycosphaerellales</taxon>
        <taxon>Mycosphaerellaceae</taxon>
        <taxon>Zasmidium</taxon>
    </lineage>
</organism>
<evidence type="ECO:0000256" key="4">
    <source>
        <dbReference type="ARBA" id="ARBA00022989"/>
    </source>
</evidence>
<gene>
    <name evidence="8" type="ORF">M409DRAFT_66213</name>
</gene>
<evidence type="ECO:0000256" key="5">
    <source>
        <dbReference type="ARBA" id="ARBA00023136"/>
    </source>
</evidence>
<accession>A0A6A6CN25</accession>
<evidence type="ECO:0000256" key="1">
    <source>
        <dbReference type="ARBA" id="ARBA00004141"/>
    </source>
</evidence>
<feature type="transmembrane region" description="Helical" evidence="7">
    <location>
        <begin position="230"/>
        <end position="252"/>
    </location>
</feature>
<sequence length="594" mass="64588">MDGVASGSDAVPSTSTGRRSIQASRDGDDAKAADLGVYELSRGEDDHERDVAVARRGVDRVEAITQSWSKTCLIIAYVTFWSLYLLFAFERSFYSNIGPYITSMFEEHSLLPTVDLVANIMSGASYLPMAKALNMYGRAEGLVFMAAVSIIVLILTAACTNIETYCAGVVFTTIGFSGTIYAVDVMTADTSMLKSRALAYAFTASPYIITAFGGPSSAQSLLKPRQNWRWGFGALTIVTPAVVAVLFSVLFVHNRKIKQNEPPRVETSEKRNFFQKIWHFLIEFDALGIFILAAGEVLFLLPFSLAESSGKQWASAHIIVMLVVGFLLLLAFPVVERHAPVPFAPWKLLASGTLLMVCVLNAVFSIADDTWSAYFTSYLQVVYGLSVSHAGWVNGTSGVIRGVWQIVVGIAIRYTGRYKWVLLIFIPIYALFMGLLIYFRRPETNTGLIVMSQIFLGIASSSIILCVEVGVVATVEHVDVAVAIALLGLSGYIGGAIGNAISGAIWTNTLPQQLAKRLPDSAKDQADKIYGSIKEQLSYPIGSPVRDAIIGAYATAQTRMLIAGIVATGIMLILTLFLKNVRLNENRQVKGTVL</sequence>
<evidence type="ECO:0000256" key="2">
    <source>
        <dbReference type="ARBA" id="ARBA00022448"/>
    </source>
</evidence>
<reference evidence="8" key="1">
    <citation type="journal article" date="2020" name="Stud. Mycol.">
        <title>101 Dothideomycetes genomes: a test case for predicting lifestyles and emergence of pathogens.</title>
        <authorList>
            <person name="Haridas S."/>
            <person name="Albert R."/>
            <person name="Binder M."/>
            <person name="Bloem J."/>
            <person name="Labutti K."/>
            <person name="Salamov A."/>
            <person name="Andreopoulos B."/>
            <person name="Baker S."/>
            <person name="Barry K."/>
            <person name="Bills G."/>
            <person name="Bluhm B."/>
            <person name="Cannon C."/>
            <person name="Castanera R."/>
            <person name="Culley D."/>
            <person name="Daum C."/>
            <person name="Ezra D."/>
            <person name="Gonzalez J."/>
            <person name="Henrissat B."/>
            <person name="Kuo A."/>
            <person name="Liang C."/>
            <person name="Lipzen A."/>
            <person name="Lutzoni F."/>
            <person name="Magnuson J."/>
            <person name="Mondo S."/>
            <person name="Nolan M."/>
            <person name="Ohm R."/>
            <person name="Pangilinan J."/>
            <person name="Park H.-J."/>
            <person name="Ramirez L."/>
            <person name="Alfaro M."/>
            <person name="Sun H."/>
            <person name="Tritt A."/>
            <person name="Yoshinaga Y."/>
            <person name="Zwiers L.-H."/>
            <person name="Turgeon B."/>
            <person name="Goodwin S."/>
            <person name="Spatafora J."/>
            <person name="Crous P."/>
            <person name="Grigoriev I."/>
        </authorList>
    </citation>
    <scope>NUCLEOTIDE SEQUENCE</scope>
    <source>
        <strain evidence="8">ATCC 36951</strain>
    </source>
</reference>
<dbReference type="InterPro" id="IPR036259">
    <property type="entry name" value="MFS_trans_sf"/>
</dbReference>
<dbReference type="GO" id="GO:0022857">
    <property type="term" value="F:transmembrane transporter activity"/>
    <property type="evidence" value="ECO:0007669"/>
    <property type="project" value="InterPro"/>
</dbReference>
<dbReference type="SUPFAM" id="SSF103473">
    <property type="entry name" value="MFS general substrate transporter"/>
    <property type="match status" value="1"/>
</dbReference>
<dbReference type="RefSeq" id="XP_033668058.1">
    <property type="nucleotide sequence ID" value="XM_033816839.1"/>
</dbReference>
<dbReference type="PANTHER" id="PTHR23501:SF55">
    <property type="entry name" value="SIDEROPHORE IRON TRANSPORTER, PUTATIVE (AFU_ORTHOLOGUE AFUA_3G03440)-RELATED"/>
    <property type="match status" value="1"/>
</dbReference>
<feature type="transmembrane region" description="Helical" evidence="7">
    <location>
        <begin position="280"/>
        <end position="301"/>
    </location>
</feature>
<feature type="transmembrane region" description="Helical" evidence="7">
    <location>
        <begin position="141"/>
        <end position="158"/>
    </location>
</feature>
<evidence type="ECO:0000256" key="7">
    <source>
        <dbReference type="SAM" id="Phobius"/>
    </source>
</evidence>
<feature type="transmembrane region" description="Helical" evidence="7">
    <location>
        <begin position="387"/>
        <end position="408"/>
    </location>
</feature>
<keyword evidence="4 7" id="KW-1133">Transmembrane helix</keyword>
<dbReference type="GeneID" id="54570111"/>
<dbReference type="AlphaFoldDB" id="A0A6A6CN25"/>
<feature type="transmembrane region" description="Helical" evidence="7">
    <location>
        <begin position="480"/>
        <end position="506"/>
    </location>
</feature>
<feature type="transmembrane region" description="Helical" evidence="7">
    <location>
        <begin position="72"/>
        <end position="89"/>
    </location>
</feature>
<evidence type="ECO:0000256" key="3">
    <source>
        <dbReference type="ARBA" id="ARBA00022692"/>
    </source>
</evidence>
<feature type="transmembrane region" description="Helical" evidence="7">
    <location>
        <begin position="164"/>
        <end position="185"/>
    </location>
</feature>